<accession>A0ABW3VCP1</accession>
<feature type="region of interest" description="Disordered" evidence="1">
    <location>
        <begin position="122"/>
        <end position="161"/>
    </location>
</feature>
<keyword evidence="3" id="KW-1185">Reference proteome</keyword>
<name>A0ABW3VCP1_9PSEU</name>
<protein>
    <submittedName>
        <fullName evidence="2">Uncharacterized protein</fullName>
    </submittedName>
</protein>
<proteinExistence type="predicted"/>
<dbReference type="EMBL" id="JBHTMB010000049">
    <property type="protein sequence ID" value="MFD1233037.1"/>
    <property type="molecule type" value="Genomic_DNA"/>
</dbReference>
<sequence>MNLTCFLDCCHSATATRRAYLRHVDEPPPEPGRPRFILADAALEAAHRAFRQRTGATPAGRSTRGTEAMREITFSACLQSELAFETGGRGDYSRIAVPLLDTAQGTNQQFQEQVLAAFGRNPRQTPFLDSAPSAASRPLLAPRGTPEPAPDGTADRGTGSRAATVLRAVADLLD</sequence>
<feature type="compositionally biased region" description="Low complexity" evidence="1">
    <location>
        <begin position="130"/>
        <end position="143"/>
    </location>
</feature>
<dbReference type="Gene3D" id="3.40.50.1460">
    <property type="match status" value="1"/>
</dbReference>
<gene>
    <name evidence="2" type="ORF">ACFQ34_07040</name>
</gene>
<evidence type="ECO:0000313" key="2">
    <source>
        <dbReference type="EMBL" id="MFD1233037.1"/>
    </source>
</evidence>
<evidence type="ECO:0000313" key="3">
    <source>
        <dbReference type="Proteomes" id="UP001597182"/>
    </source>
</evidence>
<evidence type="ECO:0000256" key="1">
    <source>
        <dbReference type="SAM" id="MobiDB-lite"/>
    </source>
</evidence>
<dbReference type="RefSeq" id="WP_041759255.1">
    <property type="nucleotide sequence ID" value="NZ_BAABKS010000093.1"/>
</dbReference>
<dbReference type="Proteomes" id="UP001597182">
    <property type="component" value="Unassembled WGS sequence"/>
</dbReference>
<reference evidence="3" key="1">
    <citation type="journal article" date="2019" name="Int. J. Syst. Evol. Microbiol.">
        <title>The Global Catalogue of Microorganisms (GCM) 10K type strain sequencing project: providing services to taxonomists for standard genome sequencing and annotation.</title>
        <authorList>
            <consortium name="The Broad Institute Genomics Platform"/>
            <consortium name="The Broad Institute Genome Sequencing Center for Infectious Disease"/>
            <person name="Wu L."/>
            <person name="Ma J."/>
        </authorList>
    </citation>
    <scope>NUCLEOTIDE SEQUENCE [LARGE SCALE GENOMIC DNA]</scope>
    <source>
        <strain evidence="3">CCUG 49018</strain>
    </source>
</reference>
<comment type="caution">
    <text evidence="2">The sequence shown here is derived from an EMBL/GenBank/DDBJ whole genome shotgun (WGS) entry which is preliminary data.</text>
</comment>
<organism evidence="2 3">
    <name type="scientific">Pseudonocardia benzenivorans</name>
    <dbReference type="NCBI Taxonomy" id="228005"/>
    <lineage>
        <taxon>Bacteria</taxon>
        <taxon>Bacillati</taxon>
        <taxon>Actinomycetota</taxon>
        <taxon>Actinomycetes</taxon>
        <taxon>Pseudonocardiales</taxon>
        <taxon>Pseudonocardiaceae</taxon>
        <taxon>Pseudonocardia</taxon>
    </lineage>
</organism>